<name>A0ABR0KQ37_9EURO</name>
<keyword evidence="3" id="KW-1185">Reference proteome</keyword>
<feature type="compositionally biased region" description="Low complexity" evidence="1">
    <location>
        <begin position="30"/>
        <end position="52"/>
    </location>
</feature>
<feature type="compositionally biased region" description="Polar residues" evidence="1">
    <location>
        <begin position="141"/>
        <end position="163"/>
    </location>
</feature>
<evidence type="ECO:0000313" key="2">
    <source>
        <dbReference type="EMBL" id="KAK5101442.1"/>
    </source>
</evidence>
<evidence type="ECO:0000313" key="3">
    <source>
        <dbReference type="Proteomes" id="UP001345013"/>
    </source>
</evidence>
<feature type="compositionally biased region" description="Low complexity" evidence="1">
    <location>
        <begin position="84"/>
        <end position="94"/>
    </location>
</feature>
<reference evidence="2 3" key="1">
    <citation type="submission" date="2023-08" db="EMBL/GenBank/DDBJ databases">
        <title>Black Yeasts Isolated from many extreme environments.</title>
        <authorList>
            <person name="Coleine C."/>
            <person name="Stajich J.E."/>
            <person name="Selbmann L."/>
        </authorList>
    </citation>
    <scope>NUCLEOTIDE SEQUENCE [LARGE SCALE GENOMIC DNA]</scope>
    <source>
        <strain evidence="2 3">CCFEE 5885</strain>
    </source>
</reference>
<comment type="caution">
    <text evidence="2">The sequence shown here is derived from an EMBL/GenBank/DDBJ whole genome shotgun (WGS) entry which is preliminary data.</text>
</comment>
<evidence type="ECO:0000256" key="1">
    <source>
        <dbReference type="SAM" id="MobiDB-lite"/>
    </source>
</evidence>
<dbReference type="Proteomes" id="UP001345013">
    <property type="component" value="Unassembled WGS sequence"/>
</dbReference>
<dbReference type="EMBL" id="JAVRRG010000004">
    <property type="protein sequence ID" value="KAK5101442.1"/>
    <property type="molecule type" value="Genomic_DNA"/>
</dbReference>
<feature type="region of interest" description="Disordered" evidence="1">
    <location>
        <begin position="1"/>
        <end position="251"/>
    </location>
</feature>
<proteinExistence type="predicted"/>
<accession>A0ABR0KQ37</accession>
<feature type="compositionally biased region" description="Polar residues" evidence="1">
    <location>
        <begin position="66"/>
        <end position="78"/>
    </location>
</feature>
<protein>
    <submittedName>
        <fullName evidence="2">Uncharacterized protein</fullName>
    </submittedName>
</protein>
<organism evidence="2 3">
    <name type="scientific">Lithohypha guttulata</name>
    <dbReference type="NCBI Taxonomy" id="1690604"/>
    <lineage>
        <taxon>Eukaryota</taxon>
        <taxon>Fungi</taxon>
        <taxon>Dikarya</taxon>
        <taxon>Ascomycota</taxon>
        <taxon>Pezizomycotina</taxon>
        <taxon>Eurotiomycetes</taxon>
        <taxon>Chaetothyriomycetidae</taxon>
        <taxon>Chaetothyriales</taxon>
        <taxon>Trichomeriaceae</taxon>
        <taxon>Lithohypha</taxon>
    </lineage>
</organism>
<gene>
    <name evidence="2" type="ORF">LTR24_000497</name>
</gene>
<sequence>MGDSDNAGAPPSPPSRRKSFVEMLNPRAFGNSSSTASTSASIAIPPSPGASNNSRKSISIALGLSASGNSQESPYNAYSRQRRASISTSSASGSPEFRNSFDDNAVIEDDDKIGPMNSPPSPSLARRLSFGAQALRDVRQGGTSPSNNAGRRSSSYLSTLSKDASSDKRQHKPNARSQGTAKTGGEGFNWSEAMRDKNKRASIGSNPFSAGHNRSKSFNAPASEPPREMPTQAPSAPAAPPPGAKIKKPDHLGERMLRGEFMMD</sequence>